<dbReference type="Pfam" id="PF11798">
    <property type="entry name" value="IMS_HHH"/>
    <property type="match status" value="1"/>
</dbReference>
<comment type="cofactor">
    <cofactor evidence="14">
        <name>Mg(2+)</name>
        <dbReference type="ChEBI" id="CHEBI:18420"/>
    </cofactor>
    <text evidence="14">Binds 2 magnesium ions per subunit.</text>
</comment>
<dbReference type="HAMAP" id="MF_01113">
    <property type="entry name" value="DNApol_IV"/>
    <property type="match status" value="1"/>
</dbReference>
<evidence type="ECO:0000256" key="9">
    <source>
        <dbReference type="ARBA" id="ARBA00022842"/>
    </source>
</evidence>
<sequence>MRKIIHIDMDAFFASVEQRDTPELKGVPLVVCHDHPRSVVTTASYEARKYGVRSAMPLSQAKLRCPHLLVVEPHFQKYKEVSQQIHRIFHRYTDLVEPISLDEAFLDVTHNKLGIELAVDLAKRVKEDIFRETHLTASAGVSYNKLLAKIASDYRKPNGIFTVHPDKALDFIAELPIRKFWGIGPKTAANMHKMGIYKGEQLRKVSLTHLVQVFGKMGSVLFDFARGIDNRPVEAYRERKSVGCEQTFLEDLNTESKVVIALYHIVIELVERISKSKFEGYTLSLKIKWNTKSQITRSITVGKILKTKDDILPLAKYLLHQTEYRRRTIRLLGLSVSGDASHKWEEGFLDFRG</sequence>
<dbReference type="InterPro" id="IPR043502">
    <property type="entry name" value="DNA/RNA_pol_sf"/>
</dbReference>
<dbReference type="Pfam" id="PF11799">
    <property type="entry name" value="IMS_C"/>
    <property type="match status" value="1"/>
</dbReference>
<dbReference type="Gene3D" id="3.30.1490.100">
    <property type="entry name" value="DNA polymerase, Y-family, little finger domain"/>
    <property type="match status" value="1"/>
</dbReference>
<dbReference type="EMBL" id="PENH01000001">
    <property type="protein sequence ID" value="PJI25074.1"/>
    <property type="molecule type" value="Genomic_DNA"/>
</dbReference>
<accession>A0A246EU52</accession>
<dbReference type="PROSITE" id="PS50173">
    <property type="entry name" value="UMUC"/>
    <property type="match status" value="1"/>
</dbReference>
<keyword evidence="7 14" id="KW-0479">Metal-binding</keyword>
<keyword evidence="8 14" id="KW-0227">DNA damage</keyword>
<dbReference type="GO" id="GO:0005829">
    <property type="term" value="C:cytosol"/>
    <property type="evidence" value="ECO:0007669"/>
    <property type="project" value="TreeGrafter"/>
</dbReference>
<keyword evidence="6 14" id="KW-0235">DNA replication</keyword>
<evidence type="ECO:0000256" key="11">
    <source>
        <dbReference type="ARBA" id="ARBA00023125"/>
    </source>
</evidence>
<comment type="similarity">
    <text evidence="1 14">Belongs to the DNA polymerase type-Y family.</text>
</comment>
<evidence type="ECO:0000256" key="13">
    <source>
        <dbReference type="ARBA" id="ARBA00049244"/>
    </source>
</evidence>
<dbReference type="AlphaFoldDB" id="A0A246EU52"/>
<dbReference type="Gene3D" id="3.40.1170.60">
    <property type="match status" value="1"/>
</dbReference>
<keyword evidence="3 14" id="KW-0963">Cytoplasm</keyword>
<feature type="binding site" evidence="14">
    <location>
        <position position="102"/>
    </location>
    <ligand>
        <name>Mg(2+)</name>
        <dbReference type="ChEBI" id="CHEBI:18420"/>
    </ligand>
</feature>
<keyword evidence="10 14" id="KW-0239">DNA-directed DNA polymerase</keyword>
<feature type="site" description="Substrate discrimination" evidence="14">
    <location>
        <position position="13"/>
    </location>
</feature>
<dbReference type="RefSeq" id="WP_045167485.1">
    <property type="nucleotide sequence ID" value="NZ_NHRV01000001.1"/>
</dbReference>
<evidence type="ECO:0000256" key="7">
    <source>
        <dbReference type="ARBA" id="ARBA00022723"/>
    </source>
</evidence>
<dbReference type="GO" id="GO:0003887">
    <property type="term" value="F:DNA-directed DNA polymerase activity"/>
    <property type="evidence" value="ECO:0007669"/>
    <property type="project" value="UniProtKB-UniRule"/>
</dbReference>
<name>A0A246EU52_PREIN</name>
<gene>
    <name evidence="14" type="primary">dinB</name>
    <name evidence="15" type="ORF">CTM59_02875</name>
</gene>
<evidence type="ECO:0000256" key="12">
    <source>
        <dbReference type="ARBA" id="ARBA00023204"/>
    </source>
</evidence>
<protein>
    <recommendedName>
        <fullName evidence="14">DNA polymerase IV</fullName>
        <shortName evidence="14">Pol IV</shortName>
        <ecNumber evidence="14">2.7.7.7</ecNumber>
    </recommendedName>
</protein>
<evidence type="ECO:0000256" key="3">
    <source>
        <dbReference type="ARBA" id="ARBA00022490"/>
    </source>
</evidence>
<dbReference type="GO" id="GO:0000287">
    <property type="term" value="F:magnesium ion binding"/>
    <property type="evidence" value="ECO:0007669"/>
    <property type="project" value="UniProtKB-UniRule"/>
</dbReference>
<comment type="catalytic activity">
    <reaction evidence="13 14">
        <text>DNA(n) + a 2'-deoxyribonucleoside 5'-triphosphate = DNA(n+1) + diphosphate</text>
        <dbReference type="Rhea" id="RHEA:22508"/>
        <dbReference type="Rhea" id="RHEA-COMP:17339"/>
        <dbReference type="Rhea" id="RHEA-COMP:17340"/>
        <dbReference type="ChEBI" id="CHEBI:33019"/>
        <dbReference type="ChEBI" id="CHEBI:61560"/>
        <dbReference type="ChEBI" id="CHEBI:173112"/>
        <dbReference type="EC" id="2.7.7.7"/>
    </reaction>
</comment>
<dbReference type="GO" id="GO:0006261">
    <property type="term" value="P:DNA-templated DNA replication"/>
    <property type="evidence" value="ECO:0007669"/>
    <property type="project" value="UniProtKB-UniRule"/>
</dbReference>
<evidence type="ECO:0000256" key="5">
    <source>
        <dbReference type="ARBA" id="ARBA00022695"/>
    </source>
</evidence>
<dbReference type="InterPro" id="IPR022880">
    <property type="entry name" value="DNApol_IV"/>
</dbReference>
<comment type="subcellular location">
    <subcellularLocation>
        <location evidence="14">Cytoplasm</location>
    </subcellularLocation>
</comment>
<reference evidence="15 16" key="1">
    <citation type="submission" date="2017-11" db="EMBL/GenBank/DDBJ databases">
        <title>Genome sequencing of Prevotella intermedia KCOM 2833.</title>
        <authorList>
            <person name="Kook J.-K."/>
            <person name="Park S.-N."/>
            <person name="Lim Y.K."/>
        </authorList>
    </citation>
    <scope>NUCLEOTIDE SEQUENCE [LARGE SCALE GENOMIC DNA]</scope>
    <source>
        <strain evidence="15 16">KCOM 2833</strain>
    </source>
</reference>
<dbReference type="PANTHER" id="PTHR11076">
    <property type="entry name" value="DNA REPAIR POLYMERASE UMUC / TRANSFERASE FAMILY MEMBER"/>
    <property type="match status" value="1"/>
</dbReference>
<evidence type="ECO:0000256" key="6">
    <source>
        <dbReference type="ARBA" id="ARBA00022705"/>
    </source>
</evidence>
<dbReference type="Pfam" id="PF00817">
    <property type="entry name" value="IMS"/>
    <property type="match status" value="1"/>
</dbReference>
<keyword evidence="5 14" id="KW-0548">Nucleotidyltransferase</keyword>
<evidence type="ECO:0000256" key="4">
    <source>
        <dbReference type="ARBA" id="ARBA00022679"/>
    </source>
</evidence>
<dbReference type="CDD" id="cd03586">
    <property type="entry name" value="PolY_Pol_IV_kappa"/>
    <property type="match status" value="1"/>
</dbReference>
<dbReference type="GO" id="GO:0006281">
    <property type="term" value="P:DNA repair"/>
    <property type="evidence" value="ECO:0007669"/>
    <property type="project" value="UniProtKB-UniRule"/>
</dbReference>
<keyword evidence="12 14" id="KW-0234">DNA repair</keyword>
<dbReference type="SUPFAM" id="SSF56672">
    <property type="entry name" value="DNA/RNA polymerases"/>
    <property type="match status" value="1"/>
</dbReference>
<evidence type="ECO:0000256" key="2">
    <source>
        <dbReference type="ARBA" id="ARBA00022457"/>
    </source>
</evidence>
<dbReference type="PANTHER" id="PTHR11076:SF33">
    <property type="entry name" value="DNA POLYMERASE KAPPA"/>
    <property type="match status" value="1"/>
</dbReference>
<dbReference type="InterPro" id="IPR001126">
    <property type="entry name" value="UmuC"/>
</dbReference>
<dbReference type="FunFam" id="3.30.1490.100:FF:000004">
    <property type="entry name" value="DNA polymerase IV"/>
    <property type="match status" value="1"/>
</dbReference>
<dbReference type="EC" id="2.7.7.7" evidence="14"/>
<keyword evidence="11 14" id="KW-0238">DNA-binding</keyword>
<evidence type="ECO:0000256" key="14">
    <source>
        <dbReference type="HAMAP-Rule" id="MF_01113"/>
    </source>
</evidence>
<dbReference type="InterPro" id="IPR024728">
    <property type="entry name" value="PolY_HhH_motif"/>
</dbReference>
<dbReference type="SUPFAM" id="SSF100879">
    <property type="entry name" value="Lesion bypass DNA polymerase (Y-family), little finger domain"/>
    <property type="match status" value="1"/>
</dbReference>
<dbReference type="InterPro" id="IPR036775">
    <property type="entry name" value="DNA_pol_Y-fam_lit_finger_sf"/>
</dbReference>
<comment type="function">
    <text evidence="14">Poorly processive, error-prone DNA polymerase involved in untargeted mutagenesis. Copies undamaged DNA at stalled replication forks, which arise in vivo from mismatched or misaligned primer ends. These misaligned primers can be extended by PolIV. Exhibits no 3'-5' exonuclease (proofreading) activity. May be involved in translesional synthesis, in conjunction with the beta clamp from PolIII.</text>
</comment>
<dbReference type="GO" id="GO:0009432">
    <property type="term" value="P:SOS response"/>
    <property type="evidence" value="ECO:0007669"/>
    <property type="project" value="TreeGrafter"/>
</dbReference>
<evidence type="ECO:0000256" key="8">
    <source>
        <dbReference type="ARBA" id="ARBA00022763"/>
    </source>
</evidence>
<keyword evidence="9 14" id="KW-0460">Magnesium</keyword>
<dbReference type="Gene3D" id="1.10.150.20">
    <property type="entry name" value="5' to 3' exonuclease, C-terminal subdomain"/>
    <property type="match status" value="1"/>
</dbReference>
<keyword evidence="2 14" id="KW-0515">Mutator protein</keyword>
<comment type="subunit">
    <text evidence="14">Monomer.</text>
</comment>
<dbReference type="GO" id="GO:0042276">
    <property type="term" value="P:error-prone translesion synthesis"/>
    <property type="evidence" value="ECO:0007669"/>
    <property type="project" value="TreeGrafter"/>
</dbReference>
<dbReference type="FunFam" id="1.10.150.20:FF:000019">
    <property type="entry name" value="DNA polymerase IV"/>
    <property type="match status" value="1"/>
</dbReference>
<dbReference type="InterPro" id="IPR017961">
    <property type="entry name" value="DNA_pol_Y-fam_little_finger"/>
</dbReference>
<dbReference type="NCBIfam" id="NF002677">
    <property type="entry name" value="PRK02406.1"/>
    <property type="match status" value="1"/>
</dbReference>
<dbReference type="Gene3D" id="3.30.70.270">
    <property type="match status" value="1"/>
</dbReference>
<comment type="caution">
    <text evidence="15">The sequence shown here is derived from an EMBL/GenBank/DDBJ whole genome shotgun (WGS) entry which is preliminary data.</text>
</comment>
<proteinExistence type="inferred from homology"/>
<dbReference type="GO" id="GO:0003684">
    <property type="term" value="F:damaged DNA binding"/>
    <property type="evidence" value="ECO:0007669"/>
    <property type="project" value="InterPro"/>
</dbReference>
<dbReference type="InterPro" id="IPR043128">
    <property type="entry name" value="Rev_trsase/Diguanyl_cyclase"/>
</dbReference>
<keyword evidence="4 14" id="KW-0808">Transferase</keyword>
<dbReference type="InterPro" id="IPR050116">
    <property type="entry name" value="DNA_polymerase-Y"/>
</dbReference>
<evidence type="ECO:0000256" key="10">
    <source>
        <dbReference type="ARBA" id="ARBA00022932"/>
    </source>
</evidence>
<dbReference type="Proteomes" id="UP000231201">
    <property type="component" value="Unassembled WGS sequence"/>
</dbReference>
<evidence type="ECO:0000256" key="1">
    <source>
        <dbReference type="ARBA" id="ARBA00010945"/>
    </source>
</evidence>
<feature type="binding site" evidence="14">
    <location>
        <position position="8"/>
    </location>
    <ligand>
        <name>Mg(2+)</name>
        <dbReference type="ChEBI" id="CHEBI:18420"/>
    </ligand>
</feature>
<evidence type="ECO:0000313" key="16">
    <source>
        <dbReference type="Proteomes" id="UP000231201"/>
    </source>
</evidence>
<evidence type="ECO:0000313" key="15">
    <source>
        <dbReference type="EMBL" id="PJI25074.1"/>
    </source>
</evidence>
<organism evidence="15 16">
    <name type="scientific">Prevotella intermedia</name>
    <dbReference type="NCBI Taxonomy" id="28131"/>
    <lineage>
        <taxon>Bacteria</taxon>
        <taxon>Pseudomonadati</taxon>
        <taxon>Bacteroidota</taxon>
        <taxon>Bacteroidia</taxon>
        <taxon>Bacteroidales</taxon>
        <taxon>Prevotellaceae</taxon>
        <taxon>Prevotella</taxon>
    </lineage>
</organism>
<feature type="active site" evidence="14">
    <location>
        <position position="103"/>
    </location>
</feature>